<organism evidence="6 7">
    <name type="scientific">Parapedobacter pyrenivorans</name>
    <dbReference type="NCBI Taxonomy" id="1305674"/>
    <lineage>
        <taxon>Bacteria</taxon>
        <taxon>Pseudomonadati</taxon>
        <taxon>Bacteroidota</taxon>
        <taxon>Sphingobacteriia</taxon>
        <taxon>Sphingobacteriales</taxon>
        <taxon>Sphingobacteriaceae</taxon>
        <taxon>Parapedobacter</taxon>
    </lineage>
</organism>
<dbReference type="PROSITE" id="PS51007">
    <property type="entry name" value="CYTC"/>
    <property type="match status" value="1"/>
</dbReference>
<dbReference type="PANTHER" id="PTHR35008:SF4">
    <property type="entry name" value="BLL4482 PROTEIN"/>
    <property type="match status" value="1"/>
</dbReference>
<dbReference type="GO" id="GO:0009055">
    <property type="term" value="F:electron transfer activity"/>
    <property type="evidence" value="ECO:0007669"/>
    <property type="project" value="InterPro"/>
</dbReference>
<reference evidence="6" key="2">
    <citation type="submission" date="2020-09" db="EMBL/GenBank/DDBJ databases">
        <authorList>
            <person name="Sun Q."/>
            <person name="Zhou Y."/>
        </authorList>
    </citation>
    <scope>NUCLEOTIDE SEQUENCE</scope>
    <source>
        <strain evidence="6">CGMCC 1.12195</strain>
    </source>
</reference>
<dbReference type="Pfam" id="PF13442">
    <property type="entry name" value="Cytochrome_CBB3"/>
    <property type="match status" value="1"/>
</dbReference>
<evidence type="ECO:0000256" key="3">
    <source>
        <dbReference type="ARBA" id="ARBA00023004"/>
    </source>
</evidence>
<keyword evidence="7" id="KW-1185">Reference proteome</keyword>
<name>A0A917HX56_9SPHI</name>
<dbReference type="AlphaFoldDB" id="A0A917HX56"/>
<evidence type="ECO:0000256" key="4">
    <source>
        <dbReference type="PROSITE-ProRule" id="PRU00433"/>
    </source>
</evidence>
<keyword evidence="3 4" id="KW-0408">Iron</keyword>
<feature type="domain" description="Cytochrome c" evidence="5">
    <location>
        <begin position="32"/>
        <end position="121"/>
    </location>
</feature>
<dbReference type="PANTHER" id="PTHR35008">
    <property type="entry name" value="BLL4482 PROTEIN-RELATED"/>
    <property type="match status" value="1"/>
</dbReference>
<evidence type="ECO:0000313" key="7">
    <source>
        <dbReference type="Proteomes" id="UP000660862"/>
    </source>
</evidence>
<dbReference type="InterPro" id="IPR036909">
    <property type="entry name" value="Cyt_c-like_dom_sf"/>
</dbReference>
<comment type="caution">
    <text evidence="6">The sequence shown here is derived from an EMBL/GenBank/DDBJ whole genome shotgun (WGS) entry which is preliminary data.</text>
</comment>
<dbReference type="InterPro" id="IPR051459">
    <property type="entry name" value="Cytochrome_c-type_DH"/>
</dbReference>
<evidence type="ECO:0000256" key="1">
    <source>
        <dbReference type="ARBA" id="ARBA00022617"/>
    </source>
</evidence>
<dbReference type="GO" id="GO:0046872">
    <property type="term" value="F:metal ion binding"/>
    <property type="evidence" value="ECO:0007669"/>
    <property type="project" value="UniProtKB-KW"/>
</dbReference>
<dbReference type="EMBL" id="BMER01000003">
    <property type="protein sequence ID" value="GGG93312.1"/>
    <property type="molecule type" value="Genomic_DNA"/>
</dbReference>
<reference evidence="6" key="1">
    <citation type="journal article" date="2014" name="Int. J. Syst. Evol. Microbiol.">
        <title>Complete genome sequence of Corynebacterium casei LMG S-19264T (=DSM 44701T), isolated from a smear-ripened cheese.</title>
        <authorList>
            <consortium name="US DOE Joint Genome Institute (JGI-PGF)"/>
            <person name="Walter F."/>
            <person name="Albersmeier A."/>
            <person name="Kalinowski J."/>
            <person name="Ruckert C."/>
        </authorList>
    </citation>
    <scope>NUCLEOTIDE SEQUENCE</scope>
    <source>
        <strain evidence="6">CGMCC 1.12195</strain>
    </source>
</reference>
<keyword evidence="2 4" id="KW-0479">Metal-binding</keyword>
<evidence type="ECO:0000313" key="6">
    <source>
        <dbReference type="EMBL" id="GGG93312.1"/>
    </source>
</evidence>
<dbReference type="InterPro" id="IPR009056">
    <property type="entry name" value="Cyt_c-like_dom"/>
</dbReference>
<dbReference type="GO" id="GO:0020037">
    <property type="term" value="F:heme binding"/>
    <property type="evidence" value="ECO:0007669"/>
    <property type="project" value="InterPro"/>
</dbReference>
<accession>A0A917HX56</accession>
<sequence>MRNHYLYTCAALLSLYLVFHSCQHEQAIRTAQYAVNGQKLYVANCQNCHGTKGEGLGGLYPPLTDSLFLNTHREQLACMVKNGLSGPIEVNGQVFDTEMPANPALAPIEIAYLLTYIGNSFGNTMGIFSLEEIQAALAACEADNR</sequence>
<proteinExistence type="predicted"/>
<protein>
    <recommendedName>
        <fullName evidence="5">Cytochrome c domain-containing protein</fullName>
    </recommendedName>
</protein>
<evidence type="ECO:0000259" key="5">
    <source>
        <dbReference type="PROSITE" id="PS51007"/>
    </source>
</evidence>
<keyword evidence="1 4" id="KW-0349">Heme</keyword>
<evidence type="ECO:0000256" key="2">
    <source>
        <dbReference type="ARBA" id="ARBA00022723"/>
    </source>
</evidence>
<dbReference type="Proteomes" id="UP000660862">
    <property type="component" value="Unassembled WGS sequence"/>
</dbReference>
<dbReference type="Gene3D" id="1.10.760.10">
    <property type="entry name" value="Cytochrome c-like domain"/>
    <property type="match status" value="1"/>
</dbReference>
<dbReference type="SUPFAM" id="SSF46626">
    <property type="entry name" value="Cytochrome c"/>
    <property type="match status" value="1"/>
</dbReference>
<gene>
    <name evidence="6" type="ORF">GCM10007415_30220</name>
</gene>